<sequence>NISDITPYEHAINYYYEKKYNLAVEILREIAKNGEKLEYKNQAKFVLALCYEFGNGVTKDFKKAFNIFLELSNSQSHNTEVKDCLAKYYFVSWGMKKDINKSYELYLELSKTESDQQYSAKLMLAKFYLHGWGVVKRNQKKAFELFSELLKSKLYEQNSAKYLLASCYENGEGVTKDVNKACQLYLDLSKTQSLI</sequence>
<protein>
    <submittedName>
        <fullName evidence="1">5722_t:CDS:1</fullName>
    </submittedName>
</protein>
<comment type="caution">
    <text evidence="1">The sequence shown here is derived from an EMBL/GenBank/DDBJ whole genome shotgun (WGS) entry which is preliminary data.</text>
</comment>
<organism evidence="1 2">
    <name type="scientific">Gigaspora margarita</name>
    <dbReference type="NCBI Taxonomy" id="4874"/>
    <lineage>
        <taxon>Eukaryota</taxon>
        <taxon>Fungi</taxon>
        <taxon>Fungi incertae sedis</taxon>
        <taxon>Mucoromycota</taxon>
        <taxon>Glomeromycotina</taxon>
        <taxon>Glomeromycetes</taxon>
        <taxon>Diversisporales</taxon>
        <taxon>Gigasporaceae</taxon>
        <taxon>Gigaspora</taxon>
    </lineage>
</organism>
<dbReference type="PANTHER" id="PTHR43628:SF1">
    <property type="entry name" value="CHITIN SYNTHASE REGULATORY FACTOR 2-RELATED"/>
    <property type="match status" value="1"/>
</dbReference>
<feature type="non-terminal residue" evidence="1">
    <location>
        <position position="1"/>
    </location>
</feature>
<dbReference type="SUPFAM" id="SSF81901">
    <property type="entry name" value="HCP-like"/>
    <property type="match status" value="1"/>
</dbReference>
<reference evidence="1 2" key="1">
    <citation type="submission" date="2021-06" db="EMBL/GenBank/DDBJ databases">
        <authorList>
            <person name="Kallberg Y."/>
            <person name="Tangrot J."/>
            <person name="Rosling A."/>
        </authorList>
    </citation>
    <scope>NUCLEOTIDE SEQUENCE [LARGE SCALE GENOMIC DNA]</scope>
    <source>
        <strain evidence="1 2">120-4 pot B 10/14</strain>
    </source>
</reference>
<proteinExistence type="predicted"/>
<dbReference type="InterPro" id="IPR011990">
    <property type="entry name" value="TPR-like_helical_dom_sf"/>
</dbReference>
<gene>
    <name evidence="1" type="ORF">GMARGA_LOCUS27386</name>
</gene>
<evidence type="ECO:0000313" key="1">
    <source>
        <dbReference type="EMBL" id="CAG8819737.1"/>
    </source>
</evidence>
<dbReference type="InterPro" id="IPR052945">
    <property type="entry name" value="Mitotic_Regulator"/>
</dbReference>
<dbReference type="Pfam" id="PF08238">
    <property type="entry name" value="Sel1"/>
    <property type="match status" value="4"/>
</dbReference>
<evidence type="ECO:0000313" key="2">
    <source>
        <dbReference type="Proteomes" id="UP000789901"/>
    </source>
</evidence>
<accession>A0ABN7W7I3</accession>
<dbReference type="EMBL" id="CAJVQB010033411">
    <property type="protein sequence ID" value="CAG8819737.1"/>
    <property type="molecule type" value="Genomic_DNA"/>
</dbReference>
<dbReference type="SMART" id="SM00671">
    <property type="entry name" value="SEL1"/>
    <property type="match status" value="3"/>
</dbReference>
<dbReference type="Proteomes" id="UP000789901">
    <property type="component" value="Unassembled WGS sequence"/>
</dbReference>
<keyword evidence="2" id="KW-1185">Reference proteome</keyword>
<name>A0ABN7W7I3_GIGMA</name>
<dbReference type="Gene3D" id="1.25.40.10">
    <property type="entry name" value="Tetratricopeptide repeat domain"/>
    <property type="match status" value="1"/>
</dbReference>
<dbReference type="PANTHER" id="PTHR43628">
    <property type="entry name" value="ACTIVATOR OF C KINASE PROTEIN 1-RELATED"/>
    <property type="match status" value="1"/>
</dbReference>
<dbReference type="InterPro" id="IPR006597">
    <property type="entry name" value="Sel1-like"/>
</dbReference>